<dbReference type="PANTHER" id="PTHR22604">
    <property type="entry name" value="OXIDOREDUCTASES"/>
    <property type="match status" value="1"/>
</dbReference>
<gene>
    <name evidence="5" type="ORF">SAMN02746066_00445</name>
</gene>
<name>A0A1M7F6P9_9FIRM</name>
<dbReference type="Pfam" id="PF22725">
    <property type="entry name" value="GFO_IDH_MocA_C3"/>
    <property type="match status" value="1"/>
</dbReference>
<dbReference type="InterPro" id="IPR050984">
    <property type="entry name" value="Gfo/Idh/MocA_domain"/>
</dbReference>
<dbReference type="GO" id="GO:0000166">
    <property type="term" value="F:nucleotide binding"/>
    <property type="evidence" value="ECO:0007669"/>
    <property type="project" value="InterPro"/>
</dbReference>
<accession>A0A1M7F6P9</accession>
<evidence type="ECO:0000256" key="2">
    <source>
        <dbReference type="ARBA" id="ARBA00023002"/>
    </source>
</evidence>
<dbReference type="GO" id="GO:0016491">
    <property type="term" value="F:oxidoreductase activity"/>
    <property type="evidence" value="ECO:0007669"/>
    <property type="project" value="UniProtKB-KW"/>
</dbReference>
<keyword evidence="2" id="KW-0560">Oxidoreductase</keyword>
<comment type="similarity">
    <text evidence="1">Belongs to the Gfo/Idh/MocA family.</text>
</comment>
<evidence type="ECO:0000313" key="6">
    <source>
        <dbReference type="Proteomes" id="UP000184038"/>
    </source>
</evidence>
<dbReference type="EMBL" id="FRCP01000005">
    <property type="protein sequence ID" value="SHL99734.1"/>
    <property type="molecule type" value="Genomic_DNA"/>
</dbReference>
<dbReference type="RefSeq" id="WP_073282288.1">
    <property type="nucleotide sequence ID" value="NZ_FRCP01000005.1"/>
</dbReference>
<dbReference type="InterPro" id="IPR055170">
    <property type="entry name" value="GFO_IDH_MocA-like_dom"/>
</dbReference>
<dbReference type="InterPro" id="IPR000683">
    <property type="entry name" value="Gfo/Idh/MocA-like_OxRdtase_N"/>
</dbReference>
<evidence type="ECO:0000256" key="1">
    <source>
        <dbReference type="ARBA" id="ARBA00010928"/>
    </source>
</evidence>
<dbReference type="Gene3D" id="3.40.50.720">
    <property type="entry name" value="NAD(P)-binding Rossmann-like Domain"/>
    <property type="match status" value="1"/>
</dbReference>
<evidence type="ECO:0000259" key="3">
    <source>
        <dbReference type="Pfam" id="PF01408"/>
    </source>
</evidence>
<organism evidence="5 6">
    <name type="scientific">Anaerosporobacter mobilis DSM 15930</name>
    <dbReference type="NCBI Taxonomy" id="1120996"/>
    <lineage>
        <taxon>Bacteria</taxon>
        <taxon>Bacillati</taxon>
        <taxon>Bacillota</taxon>
        <taxon>Clostridia</taxon>
        <taxon>Lachnospirales</taxon>
        <taxon>Lachnospiraceae</taxon>
        <taxon>Anaerosporobacter</taxon>
    </lineage>
</organism>
<feature type="domain" description="Gfo/Idh/MocA-like oxidoreductase N-terminal" evidence="3">
    <location>
        <begin position="1"/>
        <end position="116"/>
    </location>
</feature>
<dbReference type="Pfam" id="PF01408">
    <property type="entry name" value="GFO_IDH_MocA"/>
    <property type="match status" value="1"/>
</dbReference>
<evidence type="ECO:0000259" key="4">
    <source>
        <dbReference type="Pfam" id="PF22725"/>
    </source>
</evidence>
<dbReference type="InterPro" id="IPR036291">
    <property type="entry name" value="NAD(P)-bd_dom_sf"/>
</dbReference>
<feature type="domain" description="GFO/IDH/MocA-like oxidoreductase" evidence="4">
    <location>
        <begin position="130"/>
        <end position="242"/>
    </location>
</feature>
<protein>
    <submittedName>
        <fullName evidence="5">Predicted dehydrogenase</fullName>
    </submittedName>
</protein>
<proteinExistence type="inferred from homology"/>
<evidence type="ECO:0000313" key="5">
    <source>
        <dbReference type="EMBL" id="SHL99734.1"/>
    </source>
</evidence>
<dbReference type="AlphaFoldDB" id="A0A1M7F6P9"/>
<keyword evidence="6" id="KW-1185">Reference proteome</keyword>
<dbReference type="Proteomes" id="UP000184038">
    <property type="component" value="Unassembled WGS sequence"/>
</dbReference>
<reference evidence="5 6" key="1">
    <citation type="submission" date="2016-11" db="EMBL/GenBank/DDBJ databases">
        <authorList>
            <person name="Jaros S."/>
            <person name="Januszkiewicz K."/>
            <person name="Wedrychowicz H."/>
        </authorList>
    </citation>
    <scope>NUCLEOTIDE SEQUENCE [LARGE SCALE GENOMIC DNA]</scope>
    <source>
        <strain evidence="5 6">DSM 15930</strain>
    </source>
</reference>
<dbReference type="PANTHER" id="PTHR22604:SF105">
    <property type="entry name" value="TRANS-1,2-DIHYDROBENZENE-1,2-DIOL DEHYDROGENASE"/>
    <property type="match status" value="1"/>
</dbReference>
<dbReference type="Gene3D" id="3.30.360.10">
    <property type="entry name" value="Dihydrodipicolinate Reductase, domain 2"/>
    <property type="match status" value="1"/>
</dbReference>
<dbReference type="STRING" id="1120996.SAMN02746066_00445"/>
<dbReference type="SUPFAM" id="SSF51735">
    <property type="entry name" value="NAD(P)-binding Rossmann-fold domains"/>
    <property type="match status" value="1"/>
</dbReference>
<dbReference type="OrthoDB" id="9783105at2"/>
<sequence length="326" mass="36153">MKFAILGAGNIAQTMASTISKMTGIESYAVASRDLDKATEFATKNGFEKAYGSYEELVQDDEVELVYIATPHSHHYAHAKLCIEHGKPVLCEKAFTANAKQAKEILSLAKEKKVFITEAIWTRYMPSRERIQAVIDSGIIGDVTSVTANLGYAIGQVERLVKPELAGGALLDLGVYPINFACMVLGSNYSEVSSTAIITDTDVDSMNTITLSYADGKMASLHSTFMARTNRMGIISGTQGYMEIQNINNCEEIRVYNSNDELLKKETFKDQITGYEYQVEACVEAMKNGLLECPQMPHAETIKVMELMDSLRKEWGVIYPWDETDN</sequence>
<dbReference type="SUPFAM" id="SSF55347">
    <property type="entry name" value="Glyceraldehyde-3-phosphate dehydrogenase-like, C-terminal domain"/>
    <property type="match status" value="1"/>
</dbReference>